<name>A0ABT6MII6_9NOCA</name>
<evidence type="ECO:0000313" key="2">
    <source>
        <dbReference type="Proteomes" id="UP001160334"/>
    </source>
</evidence>
<gene>
    <name evidence="1" type="ORF">M2280_005301</name>
</gene>
<comment type="caution">
    <text evidence="1">The sequence shown here is derived from an EMBL/GenBank/DDBJ whole genome shotgun (WGS) entry which is preliminary data.</text>
</comment>
<organism evidence="1 2">
    <name type="scientific">Prescottella agglutinans</name>
    <dbReference type="NCBI Taxonomy" id="1644129"/>
    <lineage>
        <taxon>Bacteria</taxon>
        <taxon>Bacillati</taxon>
        <taxon>Actinomycetota</taxon>
        <taxon>Actinomycetes</taxon>
        <taxon>Mycobacteriales</taxon>
        <taxon>Nocardiaceae</taxon>
        <taxon>Prescottella</taxon>
    </lineage>
</organism>
<dbReference type="EMBL" id="JARXVC010000017">
    <property type="protein sequence ID" value="MDH6284050.1"/>
    <property type="molecule type" value="Genomic_DNA"/>
</dbReference>
<proteinExistence type="predicted"/>
<sequence>MPATHCATCREPVVLIRDDDRRHRYVHERTWFCPAAGGDQS</sequence>
<accession>A0ABT6MII6</accession>
<reference evidence="1 2" key="1">
    <citation type="submission" date="2023-04" db="EMBL/GenBank/DDBJ databases">
        <title>Forest soil microbial communities from Buena Vista Peninsula, Colon Province, Panama.</title>
        <authorList>
            <person name="Bouskill N."/>
        </authorList>
    </citation>
    <scope>NUCLEOTIDE SEQUENCE [LARGE SCALE GENOMIC DNA]</scope>
    <source>
        <strain evidence="1 2">CFH S0262</strain>
    </source>
</reference>
<protein>
    <submittedName>
        <fullName evidence="1">Uncharacterized protein</fullName>
    </submittedName>
</protein>
<dbReference type="Proteomes" id="UP001160334">
    <property type="component" value="Unassembled WGS sequence"/>
</dbReference>
<evidence type="ECO:0000313" key="1">
    <source>
        <dbReference type="EMBL" id="MDH6284050.1"/>
    </source>
</evidence>
<keyword evidence="2" id="KW-1185">Reference proteome</keyword>